<gene>
    <name evidence="1" type="ORF">NW762_008393</name>
</gene>
<proteinExistence type="predicted"/>
<dbReference type="OrthoDB" id="7042322at2759"/>
<evidence type="ECO:0008006" key="3">
    <source>
        <dbReference type="Google" id="ProtNLM"/>
    </source>
</evidence>
<dbReference type="EMBL" id="JAOQAZ010000016">
    <property type="protein sequence ID" value="KAJ4258244.1"/>
    <property type="molecule type" value="Genomic_DNA"/>
</dbReference>
<comment type="caution">
    <text evidence="1">The sequence shown here is derived from an EMBL/GenBank/DDBJ whole genome shotgun (WGS) entry which is preliminary data.</text>
</comment>
<reference evidence="1" key="1">
    <citation type="submission" date="2022-09" db="EMBL/GenBank/DDBJ databases">
        <title>Fusarium specimens isolated from Avocado Roots.</title>
        <authorList>
            <person name="Stajich J."/>
            <person name="Roper C."/>
            <person name="Heimlech-Rivalta G."/>
        </authorList>
    </citation>
    <scope>NUCLEOTIDE SEQUENCE</scope>
    <source>
        <strain evidence="1">CF00136</strain>
    </source>
</reference>
<accession>A0A9W8VFW5</accession>
<evidence type="ECO:0000313" key="1">
    <source>
        <dbReference type="EMBL" id="KAJ4258244.1"/>
    </source>
</evidence>
<evidence type="ECO:0000313" key="2">
    <source>
        <dbReference type="Proteomes" id="UP001152049"/>
    </source>
</evidence>
<keyword evidence="2" id="KW-1185">Reference proteome</keyword>
<sequence>MDDPIPVAEVSGKYGLSTRGVQGALYRDVWGPREKSMGDPWSPTNPDGITGPRGSHRLRLAAANFWTNEFSPREPIGIDNIFITPGLGSAIDALAWAICDEEDAILVPLPLYNGFIFDALNRSNVRILGVPYRGVEGYTTIDDLFDPEVNRRAIEATLQKAKSEDIKVRALLVSK</sequence>
<organism evidence="1 2">
    <name type="scientific">Fusarium torreyae</name>
    <dbReference type="NCBI Taxonomy" id="1237075"/>
    <lineage>
        <taxon>Eukaryota</taxon>
        <taxon>Fungi</taxon>
        <taxon>Dikarya</taxon>
        <taxon>Ascomycota</taxon>
        <taxon>Pezizomycotina</taxon>
        <taxon>Sordariomycetes</taxon>
        <taxon>Hypocreomycetidae</taxon>
        <taxon>Hypocreales</taxon>
        <taxon>Nectriaceae</taxon>
        <taxon>Fusarium</taxon>
    </lineage>
</organism>
<dbReference type="InterPro" id="IPR015421">
    <property type="entry name" value="PyrdxlP-dep_Trfase_major"/>
</dbReference>
<dbReference type="AlphaFoldDB" id="A0A9W8VFW5"/>
<dbReference type="InterPro" id="IPR015424">
    <property type="entry name" value="PyrdxlP-dep_Trfase"/>
</dbReference>
<dbReference type="Proteomes" id="UP001152049">
    <property type="component" value="Unassembled WGS sequence"/>
</dbReference>
<name>A0A9W8VFW5_9HYPO</name>
<protein>
    <recommendedName>
        <fullName evidence="3">Aminotransferase class I/classII domain-containing protein</fullName>
    </recommendedName>
</protein>
<dbReference type="SUPFAM" id="SSF53383">
    <property type="entry name" value="PLP-dependent transferases"/>
    <property type="match status" value="1"/>
</dbReference>
<dbReference type="Gene3D" id="3.40.640.10">
    <property type="entry name" value="Type I PLP-dependent aspartate aminotransferase-like (Major domain)"/>
    <property type="match status" value="1"/>
</dbReference>